<name>A0A7W7SHV4_9ACTN</name>
<reference evidence="1 2" key="1">
    <citation type="submission" date="2020-08" db="EMBL/GenBank/DDBJ databases">
        <title>Sequencing the genomes of 1000 actinobacteria strains.</title>
        <authorList>
            <person name="Klenk H.-P."/>
        </authorList>
    </citation>
    <scope>NUCLEOTIDE SEQUENCE [LARGE SCALE GENOMIC DNA]</scope>
    <source>
        <strain evidence="1 2">DSM 44786</strain>
    </source>
</reference>
<keyword evidence="2" id="KW-1185">Reference proteome</keyword>
<evidence type="ECO:0000313" key="2">
    <source>
        <dbReference type="Proteomes" id="UP000573327"/>
    </source>
</evidence>
<dbReference type="EMBL" id="JACHJR010000001">
    <property type="protein sequence ID" value="MBB4950347.1"/>
    <property type="molecule type" value="Genomic_DNA"/>
</dbReference>
<protein>
    <submittedName>
        <fullName evidence="1">Uncharacterized protein</fullName>
    </submittedName>
</protein>
<sequence length="59" mass="6918">MAISYEDMFLLSELSRLHKLWNIDKQRRLRTRPIVLNDALTAKAAAFSHYLSGVPPEFW</sequence>
<accession>A0A7W7SHV4</accession>
<comment type="caution">
    <text evidence="1">The sequence shown here is derived from an EMBL/GenBank/DDBJ whole genome shotgun (WGS) entry which is preliminary data.</text>
</comment>
<gene>
    <name evidence="1" type="ORF">F4556_005882</name>
</gene>
<evidence type="ECO:0000313" key="1">
    <source>
        <dbReference type="EMBL" id="MBB4950347.1"/>
    </source>
</evidence>
<dbReference type="AlphaFoldDB" id="A0A7W7SHV4"/>
<dbReference type="Proteomes" id="UP000573327">
    <property type="component" value="Unassembled WGS sequence"/>
</dbReference>
<proteinExistence type="predicted"/>
<organism evidence="1 2">
    <name type="scientific">Kitasatospora gansuensis</name>
    <dbReference type="NCBI Taxonomy" id="258050"/>
    <lineage>
        <taxon>Bacteria</taxon>
        <taxon>Bacillati</taxon>
        <taxon>Actinomycetota</taxon>
        <taxon>Actinomycetes</taxon>
        <taxon>Kitasatosporales</taxon>
        <taxon>Streptomycetaceae</taxon>
        <taxon>Kitasatospora</taxon>
    </lineage>
</organism>